<protein>
    <recommendedName>
        <fullName evidence="6">Serine--tRNA ligase</fullName>
        <ecNumber evidence="6">6.1.1.11</ecNumber>
    </recommendedName>
    <alternativeName>
        <fullName evidence="6">Seryl-tRNA synthetase</fullName>
        <shortName evidence="6">SerRS</shortName>
    </alternativeName>
    <alternativeName>
        <fullName evidence="6">Seryl-tRNA(Ser/Sec) synthetase</fullName>
    </alternativeName>
</protein>
<keyword evidence="4 6" id="KW-0648">Protein biosynthesis</keyword>
<comment type="catalytic activity">
    <reaction evidence="6">
        <text>tRNA(Sec) + L-serine + ATP = L-seryl-tRNA(Sec) + AMP + diphosphate + H(+)</text>
        <dbReference type="Rhea" id="RHEA:42580"/>
        <dbReference type="Rhea" id="RHEA-COMP:9742"/>
        <dbReference type="Rhea" id="RHEA-COMP:10128"/>
        <dbReference type="ChEBI" id="CHEBI:15378"/>
        <dbReference type="ChEBI" id="CHEBI:30616"/>
        <dbReference type="ChEBI" id="CHEBI:33019"/>
        <dbReference type="ChEBI" id="CHEBI:33384"/>
        <dbReference type="ChEBI" id="CHEBI:78442"/>
        <dbReference type="ChEBI" id="CHEBI:78533"/>
        <dbReference type="ChEBI" id="CHEBI:456215"/>
        <dbReference type="EC" id="6.1.1.11"/>
    </reaction>
</comment>
<dbReference type="InterPro" id="IPR042103">
    <property type="entry name" value="SerRS_1_N_sf"/>
</dbReference>
<dbReference type="InterPro" id="IPR002317">
    <property type="entry name" value="Ser-tRNA-ligase_type_1"/>
</dbReference>
<dbReference type="Proteomes" id="UP001197114">
    <property type="component" value="Unassembled WGS sequence"/>
</dbReference>
<dbReference type="Pfam" id="PF02403">
    <property type="entry name" value="Seryl_tRNA_N"/>
    <property type="match status" value="1"/>
</dbReference>
<feature type="binding site" evidence="6">
    <location>
        <position position="277"/>
    </location>
    <ligand>
        <name>ATP</name>
        <dbReference type="ChEBI" id="CHEBI:30616"/>
    </ligand>
</feature>
<dbReference type="SUPFAM" id="SSF46589">
    <property type="entry name" value="tRNA-binding arm"/>
    <property type="match status" value="1"/>
</dbReference>
<feature type="binding site" evidence="6">
    <location>
        <begin position="230"/>
        <end position="232"/>
    </location>
    <ligand>
        <name>L-serine</name>
        <dbReference type="ChEBI" id="CHEBI:33384"/>
    </ligand>
</feature>
<dbReference type="InterPro" id="IPR002314">
    <property type="entry name" value="aa-tRNA-synt_IIb"/>
</dbReference>
<evidence type="ECO:0000313" key="8">
    <source>
        <dbReference type="EMBL" id="MBW5420741.1"/>
    </source>
</evidence>
<keyword evidence="5 6" id="KW-0030">Aminoacyl-tRNA synthetase</keyword>
<dbReference type="PIRSF" id="PIRSF001529">
    <property type="entry name" value="Ser-tRNA-synth_IIa"/>
    <property type="match status" value="1"/>
</dbReference>
<dbReference type="InterPro" id="IPR033729">
    <property type="entry name" value="SerRS_core"/>
</dbReference>
<organism evidence="8 9">
    <name type="scientific">Streptomyces anatolicus</name>
    <dbReference type="NCBI Taxonomy" id="2675858"/>
    <lineage>
        <taxon>Bacteria</taxon>
        <taxon>Bacillati</taxon>
        <taxon>Actinomycetota</taxon>
        <taxon>Actinomycetes</taxon>
        <taxon>Kitasatosporales</taxon>
        <taxon>Streptomycetaceae</taxon>
        <taxon>Streptomyces</taxon>
    </lineage>
</organism>
<evidence type="ECO:0000256" key="2">
    <source>
        <dbReference type="ARBA" id="ARBA00022741"/>
    </source>
</evidence>
<accession>A0ABS6YH68</accession>
<feature type="binding site" evidence="6">
    <location>
        <begin position="348"/>
        <end position="351"/>
    </location>
    <ligand>
        <name>ATP</name>
        <dbReference type="ChEBI" id="CHEBI:30616"/>
    </ligand>
</feature>
<dbReference type="PROSITE" id="PS50862">
    <property type="entry name" value="AA_TRNA_LIGASE_II"/>
    <property type="match status" value="1"/>
</dbReference>
<dbReference type="InterPro" id="IPR015866">
    <property type="entry name" value="Ser-tRNA-synth_1_N"/>
</dbReference>
<dbReference type="Gene3D" id="3.30.930.10">
    <property type="entry name" value="Bira Bifunctional Protein, Domain 2"/>
    <property type="match status" value="1"/>
</dbReference>
<dbReference type="Pfam" id="PF00587">
    <property type="entry name" value="tRNA-synt_2b"/>
    <property type="match status" value="1"/>
</dbReference>
<comment type="function">
    <text evidence="6">Catalyzes the attachment of serine to tRNA(Ser). Is also able to aminoacylate tRNA(Sec) with serine, to form the misacylated tRNA L-seryl-tRNA(Sec), which will be further converted into selenocysteinyl-tRNA(Sec).</text>
</comment>
<dbReference type="NCBIfam" id="TIGR00414">
    <property type="entry name" value="serS"/>
    <property type="match status" value="1"/>
</dbReference>
<feature type="binding site" evidence="6">
    <location>
        <position position="284"/>
    </location>
    <ligand>
        <name>L-serine</name>
        <dbReference type="ChEBI" id="CHEBI:33384"/>
    </ligand>
</feature>
<keyword evidence="6" id="KW-0963">Cytoplasm</keyword>
<evidence type="ECO:0000256" key="1">
    <source>
        <dbReference type="ARBA" id="ARBA00022598"/>
    </source>
</evidence>
<comment type="subcellular location">
    <subcellularLocation>
        <location evidence="6">Cytoplasm</location>
    </subcellularLocation>
</comment>
<dbReference type="EMBL" id="WMBF01000019">
    <property type="protein sequence ID" value="MBW5420741.1"/>
    <property type="molecule type" value="Genomic_DNA"/>
</dbReference>
<name>A0ABS6YH68_9ACTN</name>
<gene>
    <name evidence="6 8" type="primary">serS</name>
    <name evidence="8" type="ORF">GKQ77_04035</name>
</gene>
<keyword evidence="3 6" id="KW-0067">ATP-binding</keyword>
<keyword evidence="9" id="KW-1185">Reference proteome</keyword>
<evidence type="ECO:0000256" key="3">
    <source>
        <dbReference type="ARBA" id="ARBA00022840"/>
    </source>
</evidence>
<keyword evidence="2 6" id="KW-0547">Nucleotide-binding</keyword>
<evidence type="ECO:0000313" key="9">
    <source>
        <dbReference type="Proteomes" id="UP001197114"/>
    </source>
</evidence>
<dbReference type="CDD" id="cd00770">
    <property type="entry name" value="SerRS_core"/>
    <property type="match status" value="1"/>
</dbReference>
<dbReference type="PANTHER" id="PTHR11778">
    <property type="entry name" value="SERYL-TRNA SYNTHETASE"/>
    <property type="match status" value="1"/>
</dbReference>
<evidence type="ECO:0000256" key="6">
    <source>
        <dbReference type="HAMAP-Rule" id="MF_00176"/>
    </source>
</evidence>
<proteinExistence type="inferred from homology"/>
<sequence>MIDLRLLREDPDRVRASQRARGEDVALVDALLSADERRRSSGVRFDELRSEQKALGKLIPKASPEEKQDLLKKAGELSAAVKAADAAQDEADDETKRLLQQLGNIVHPDVPVGGEEDFVVLDTIGTPRDFAAEGFEPKDHLELGELLGAIDVERGAKVSGSRFYYLTGVGALLELALVNAAIAQATEAGFIPMLTPALVRPRAMEGTGFLGQAAENVYHLEKDDYYLVGTSEVALAGYHMDEIIDADKLPLRYAGFSPCFRREAGTYGKDTRGIFRVHQFDKVEMFSYVDPADAENEHKRLLEWEKQWLTGLGLPFQVIDVATGDLGASASRKFDCEAWIPTQGKYRELTSASNCDGFQARRLSIRMRDSRDGKKVLQPLATLNGTLCAVPRTIVALLENHQQADGSVWVPEVLRPYLGGREILEPVAK</sequence>
<dbReference type="PRINTS" id="PR00981">
    <property type="entry name" value="TRNASYNTHSER"/>
</dbReference>
<reference evidence="8 9" key="1">
    <citation type="submission" date="2019-11" db="EMBL/GenBank/DDBJ databases">
        <authorList>
            <person name="Ay H."/>
        </authorList>
    </citation>
    <scope>NUCLEOTIDE SEQUENCE [LARGE SCALE GENOMIC DNA]</scope>
    <source>
        <strain evidence="8 9">BG9H</strain>
    </source>
</reference>
<comment type="subunit">
    <text evidence="6">Homodimer. The tRNA molecule binds across the dimer.</text>
</comment>
<keyword evidence="1 6" id="KW-0436">Ligase</keyword>
<comment type="caution">
    <text evidence="8">The sequence shown here is derived from an EMBL/GenBank/DDBJ whole genome shotgun (WGS) entry which is preliminary data.</text>
</comment>
<dbReference type="InterPro" id="IPR045864">
    <property type="entry name" value="aa-tRNA-synth_II/BPL/LPL"/>
</dbReference>
<comment type="catalytic activity">
    <reaction evidence="6">
        <text>tRNA(Ser) + L-serine + ATP = L-seryl-tRNA(Ser) + AMP + diphosphate + H(+)</text>
        <dbReference type="Rhea" id="RHEA:12292"/>
        <dbReference type="Rhea" id="RHEA-COMP:9669"/>
        <dbReference type="Rhea" id="RHEA-COMP:9703"/>
        <dbReference type="ChEBI" id="CHEBI:15378"/>
        <dbReference type="ChEBI" id="CHEBI:30616"/>
        <dbReference type="ChEBI" id="CHEBI:33019"/>
        <dbReference type="ChEBI" id="CHEBI:33384"/>
        <dbReference type="ChEBI" id="CHEBI:78442"/>
        <dbReference type="ChEBI" id="CHEBI:78533"/>
        <dbReference type="ChEBI" id="CHEBI:456215"/>
        <dbReference type="EC" id="6.1.1.11"/>
    </reaction>
</comment>
<comment type="domain">
    <text evidence="6">Consists of two distinct domains, a catalytic core and a N-terminal extension that is involved in tRNA binding.</text>
</comment>
<comment type="pathway">
    <text evidence="6">Aminoacyl-tRNA biosynthesis; selenocysteinyl-tRNA(Sec) biosynthesis; L-seryl-tRNA(Sec) from L-serine and tRNA(Sec): step 1/1.</text>
</comment>
<dbReference type="InterPro" id="IPR010978">
    <property type="entry name" value="tRNA-bd_arm"/>
</dbReference>
<feature type="binding site" evidence="6">
    <location>
        <position position="386"/>
    </location>
    <ligand>
        <name>L-serine</name>
        <dbReference type="ChEBI" id="CHEBI:33384"/>
    </ligand>
</feature>
<comment type="similarity">
    <text evidence="6">Belongs to the class-II aminoacyl-tRNA synthetase family. Type-1 seryl-tRNA synthetase subfamily.</text>
</comment>
<dbReference type="Gene3D" id="1.10.287.40">
    <property type="entry name" value="Serine-tRNA synthetase, tRNA binding domain"/>
    <property type="match status" value="1"/>
</dbReference>
<dbReference type="SUPFAM" id="SSF55681">
    <property type="entry name" value="Class II aaRS and biotin synthetases"/>
    <property type="match status" value="1"/>
</dbReference>
<dbReference type="RefSeq" id="WP_219687307.1">
    <property type="nucleotide sequence ID" value="NZ_WMBF01000019.1"/>
</dbReference>
<evidence type="ECO:0000256" key="5">
    <source>
        <dbReference type="ARBA" id="ARBA00023146"/>
    </source>
</evidence>
<dbReference type="HAMAP" id="MF_00176">
    <property type="entry name" value="Ser_tRNA_synth_type1"/>
    <property type="match status" value="1"/>
</dbReference>
<feature type="binding site" evidence="6">
    <location>
        <begin position="261"/>
        <end position="263"/>
    </location>
    <ligand>
        <name>ATP</name>
        <dbReference type="ChEBI" id="CHEBI:30616"/>
    </ligand>
</feature>
<evidence type="ECO:0000259" key="7">
    <source>
        <dbReference type="PROSITE" id="PS50862"/>
    </source>
</evidence>
<evidence type="ECO:0000256" key="4">
    <source>
        <dbReference type="ARBA" id="ARBA00022917"/>
    </source>
</evidence>
<dbReference type="InterPro" id="IPR006195">
    <property type="entry name" value="aa-tRNA-synth_II"/>
</dbReference>
<dbReference type="GO" id="GO:0004828">
    <property type="term" value="F:serine-tRNA ligase activity"/>
    <property type="evidence" value="ECO:0007669"/>
    <property type="project" value="UniProtKB-EC"/>
</dbReference>
<feature type="domain" description="Aminoacyl-transfer RNA synthetases class-II family profile" evidence="7">
    <location>
        <begin position="139"/>
        <end position="411"/>
    </location>
</feature>
<dbReference type="EC" id="6.1.1.11" evidence="6"/>